<keyword evidence="2" id="KW-1133">Transmembrane helix</keyword>
<sequence>MLYFHGWTGQGNGWTSKCKRLTTRCHSDVCPDGGGQLLVNDWLDEGWNVGFFYWDQFADEECARDAEQKLWFDRGGDGLAWKSYNPATGQTQFNSYAKSDEMTVSDICVNQVKRAMGSYKGSQVRFVGHSLGAQLAVRCASLLHVEDHPAAPSRLALLEPYFSKHSHMFFGCHGGVTTDEGMGDFAARLTVQMVEHLWSSKKVVTETYKSSLLTEKSAEESPYSELKSLVENGMGGVEKTLVGTLASGMKAEDLERASTLVKYEPEWCGGVGANEYGDVEHVACRHSAVVPMYLMSYGRAPPPQTPLPAEKAAPGSALGSCMTPSAACTDDQLRQWVQRQLDMAPTRQMWDQSFGQNTFANIDDAYILDPSIKQGFQLGLRSANSLVQETPAEYIQTKQSFSMLTFLRTPHLWLPVVAAVFLIVTIAVVWSHYPLRPGDDSDDESLSPKSSRRTRGTSRTSPSRNSKESQSPATFKDPELGQAGYDPLLASMASIPTSSNPGSFNSQGSRVVLTMPMQPRPLPMQHMHMPNSVVSLQSLYRTPK</sequence>
<evidence type="ECO:0000313" key="4">
    <source>
        <dbReference type="EMBL" id="CAL1172285.1"/>
    </source>
</evidence>
<keyword evidence="2" id="KW-0472">Membrane</keyword>
<evidence type="ECO:0000313" key="6">
    <source>
        <dbReference type="Proteomes" id="UP001152797"/>
    </source>
</evidence>
<dbReference type="EMBL" id="CAMXCT030006720">
    <property type="protein sequence ID" value="CAL4806222.1"/>
    <property type="molecule type" value="Genomic_DNA"/>
</dbReference>
<dbReference type="EMBL" id="CAMXCT020006720">
    <property type="protein sequence ID" value="CAL1172285.1"/>
    <property type="molecule type" value="Genomic_DNA"/>
</dbReference>
<reference evidence="4" key="2">
    <citation type="submission" date="2024-04" db="EMBL/GenBank/DDBJ databases">
        <authorList>
            <person name="Chen Y."/>
            <person name="Shah S."/>
            <person name="Dougan E. K."/>
            <person name="Thang M."/>
            <person name="Chan C."/>
        </authorList>
    </citation>
    <scope>NUCLEOTIDE SEQUENCE [LARGE SCALE GENOMIC DNA]</scope>
</reference>
<feature type="region of interest" description="Disordered" evidence="1">
    <location>
        <begin position="437"/>
        <end position="480"/>
    </location>
</feature>
<proteinExistence type="predicted"/>
<dbReference type="SUPFAM" id="SSF53474">
    <property type="entry name" value="alpha/beta-Hydrolases"/>
    <property type="match status" value="1"/>
</dbReference>
<name>A0A9P1M518_9DINO</name>
<evidence type="ECO:0000313" key="3">
    <source>
        <dbReference type="EMBL" id="CAI4018910.1"/>
    </source>
</evidence>
<accession>A0A9P1M518</accession>
<reference evidence="3" key="1">
    <citation type="submission" date="2022-10" db="EMBL/GenBank/DDBJ databases">
        <authorList>
            <person name="Chen Y."/>
            <person name="Dougan E. K."/>
            <person name="Chan C."/>
            <person name="Rhodes N."/>
            <person name="Thang M."/>
        </authorList>
    </citation>
    <scope>NUCLEOTIDE SEQUENCE</scope>
</reference>
<dbReference type="EMBL" id="CAMXCT010006720">
    <property type="protein sequence ID" value="CAI4018910.1"/>
    <property type="molecule type" value="Genomic_DNA"/>
</dbReference>
<evidence type="ECO:0000313" key="5">
    <source>
        <dbReference type="EMBL" id="CAL4806222.1"/>
    </source>
</evidence>
<feature type="transmembrane region" description="Helical" evidence="2">
    <location>
        <begin position="412"/>
        <end position="430"/>
    </location>
</feature>
<gene>
    <name evidence="3" type="ORF">C1SCF055_LOCUS43440</name>
</gene>
<dbReference type="Gene3D" id="3.40.50.1820">
    <property type="entry name" value="alpha/beta hydrolase"/>
    <property type="match status" value="1"/>
</dbReference>
<evidence type="ECO:0000256" key="2">
    <source>
        <dbReference type="SAM" id="Phobius"/>
    </source>
</evidence>
<protein>
    <submittedName>
        <fullName evidence="5">RNA polymerase II-associated protein 3</fullName>
    </submittedName>
</protein>
<organism evidence="3">
    <name type="scientific">Cladocopium goreaui</name>
    <dbReference type="NCBI Taxonomy" id="2562237"/>
    <lineage>
        <taxon>Eukaryota</taxon>
        <taxon>Sar</taxon>
        <taxon>Alveolata</taxon>
        <taxon>Dinophyceae</taxon>
        <taxon>Suessiales</taxon>
        <taxon>Symbiodiniaceae</taxon>
        <taxon>Cladocopium</taxon>
    </lineage>
</organism>
<keyword evidence="2" id="KW-0812">Transmembrane</keyword>
<comment type="caution">
    <text evidence="3">The sequence shown here is derived from an EMBL/GenBank/DDBJ whole genome shotgun (WGS) entry which is preliminary data.</text>
</comment>
<dbReference type="InterPro" id="IPR029058">
    <property type="entry name" value="AB_hydrolase_fold"/>
</dbReference>
<dbReference type="AlphaFoldDB" id="A0A9P1M518"/>
<evidence type="ECO:0000256" key="1">
    <source>
        <dbReference type="SAM" id="MobiDB-lite"/>
    </source>
</evidence>
<keyword evidence="6" id="KW-1185">Reference proteome</keyword>
<dbReference type="OrthoDB" id="429467at2759"/>
<dbReference type="Proteomes" id="UP001152797">
    <property type="component" value="Unassembled WGS sequence"/>
</dbReference>